<evidence type="ECO:0000256" key="1">
    <source>
        <dbReference type="SAM" id="Phobius"/>
    </source>
</evidence>
<accession>A0ABV9JBZ9</accession>
<sequence length="115" mass="12888">MNELEQELSRTQRAVSTLKMILSVFGVLIITSLVSGLIVLWKAFANFYISSSNLNIKDVSAENQELAKVVAIGVVVFGILVIAIILYILISLYSQRESDIDNYKKIIKEKNESHN</sequence>
<organism evidence="2 3">
    <name type="scientific">Lactococcus nasutitermitis</name>
    <dbReference type="NCBI Taxonomy" id="1652957"/>
    <lineage>
        <taxon>Bacteria</taxon>
        <taxon>Bacillati</taxon>
        <taxon>Bacillota</taxon>
        <taxon>Bacilli</taxon>
        <taxon>Lactobacillales</taxon>
        <taxon>Streptococcaceae</taxon>
        <taxon>Lactococcus</taxon>
    </lineage>
</organism>
<evidence type="ECO:0000313" key="2">
    <source>
        <dbReference type="EMBL" id="MFC4651609.1"/>
    </source>
</evidence>
<evidence type="ECO:0000313" key="3">
    <source>
        <dbReference type="Proteomes" id="UP001595987"/>
    </source>
</evidence>
<feature type="transmembrane region" description="Helical" evidence="1">
    <location>
        <begin position="21"/>
        <end position="49"/>
    </location>
</feature>
<dbReference type="Proteomes" id="UP001595987">
    <property type="component" value="Unassembled WGS sequence"/>
</dbReference>
<keyword evidence="1" id="KW-0812">Transmembrane</keyword>
<dbReference type="EMBL" id="JBHSGD010000001">
    <property type="protein sequence ID" value="MFC4651609.1"/>
    <property type="molecule type" value="Genomic_DNA"/>
</dbReference>
<feature type="transmembrane region" description="Helical" evidence="1">
    <location>
        <begin position="69"/>
        <end position="90"/>
    </location>
</feature>
<gene>
    <name evidence="2" type="ORF">ACFO26_01625</name>
</gene>
<name>A0ABV9JBZ9_9LACT</name>
<keyword evidence="1" id="KW-1133">Transmembrane helix</keyword>
<proteinExistence type="predicted"/>
<comment type="caution">
    <text evidence="2">The sequence shown here is derived from an EMBL/GenBank/DDBJ whole genome shotgun (WGS) entry which is preliminary data.</text>
</comment>
<reference evidence="3" key="1">
    <citation type="journal article" date="2019" name="Int. J. Syst. Evol. Microbiol.">
        <title>The Global Catalogue of Microorganisms (GCM) 10K type strain sequencing project: providing services to taxonomists for standard genome sequencing and annotation.</title>
        <authorList>
            <consortium name="The Broad Institute Genomics Platform"/>
            <consortium name="The Broad Institute Genome Sequencing Center for Infectious Disease"/>
            <person name="Wu L."/>
            <person name="Ma J."/>
        </authorList>
    </citation>
    <scope>NUCLEOTIDE SEQUENCE [LARGE SCALE GENOMIC DNA]</scope>
    <source>
        <strain evidence="3">CCUG 63287</strain>
    </source>
</reference>
<protein>
    <submittedName>
        <fullName evidence="2">Uncharacterized protein</fullName>
    </submittedName>
</protein>
<dbReference type="RefSeq" id="WP_213534101.1">
    <property type="nucleotide sequence ID" value="NZ_BOVQ01000003.1"/>
</dbReference>
<keyword evidence="1" id="KW-0472">Membrane</keyword>
<keyword evidence="3" id="KW-1185">Reference proteome</keyword>